<dbReference type="EMBL" id="REGN01002164">
    <property type="protein sequence ID" value="RNA29780.1"/>
    <property type="molecule type" value="Genomic_DNA"/>
</dbReference>
<dbReference type="Proteomes" id="UP000276133">
    <property type="component" value="Unassembled WGS sequence"/>
</dbReference>
<name>A0A3M7S2B8_BRAPC</name>
<organism evidence="1 2">
    <name type="scientific">Brachionus plicatilis</name>
    <name type="common">Marine rotifer</name>
    <name type="synonym">Brachionus muelleri</name>
    <dbReference type="NCBI Taxonomy" id="10195"/>
    <lineage>
        <taxon>Eukaryota</taxon>
        <taxon>Metazoa</taxon>
        <taxon>Spiralia</taxon>
        <taxon>Gnathifera</taxon>
        <taxon>Rotifera</taxon>
        <taxon>Eurotatoria</taxon>
        <taxon>Monogononta</taxon>
        <taxon>Pseudotrocha</taxon>
        <taxon>Ploima</taxon>
        <taxon>Brachionidae</taxon>
        <taxon>Brachionus</taxon>
    </lineage>
</organism>
<evidence type="ECO:0000313" key="1">
    <source>
        <dbReference type="EMBL" id="RNA29780.1"/>
    </source>
</evidence>
<comment type="caution">
    <text evidence="1">The sequence shown here is derived from an EMBL/GenBank/DDBJ whole genome shotgun (WGS) entry which is preliminary data.</text>
</comment>
<reference evidence="1 2" key="1">
    <citation type="journal article" date="2018" name="Sci. Rep.">
        <title>Genomic signatures of local adaptation to the degree of environmental predictability in rotifers.</title>
        <authorList>
            <person name="Franch-Gras L."/>
            <person name="Hahn C."/>
            <person name="Garcia-Roger E.M."/>
            <person name="Carmona M.J."/>
            <person name="Serra M."/>
            <person name="Gomez A."/>
        </authorList>
    </citation>
    <scope>NUCLEOTIDE SEQUENCE [LARGE SCALE GENOMIC DNA]</scope>
    <source>
        <strain evidence="1">HYR1</strain>
    </source>
</reference>
<keyword evidence="2" id="KW-1185">Reference proteome</keyword>
<dbReference type="AlphaFoldDB" id="A0A3M7S2B8"/>
<protein>
    <submittedName>
        <fullName evidence="1">Uncharacterized protein</fullName>
    </submittedName>
</protein>
<sequence>MFNYGKKLKGLDDLEEDFFENFNSLKYLEVEFDDFDLFNNLINKNDDQFISKYNYLNEMKFLKISYKSNYKINFVKNLEEKKQLLLKKFNPMDEISVQIDCKYFQIDYENISSLNFIKIQTCKSPMECFETLKTYNFKI</sequence>
<gene>
    <name evidence="1" type="ORF">BpHYR1_034768</name>
</gene>
<accession>A0A3M7S2B8</accession>
<evidence type="ECO:0000313" key="2">
    <source>
        <dbReference type="Proteomes" id="UP000276133"/>
    </source>
</evidence>
<proteinExistence type="predicted"/>